<feature type="domain" description="Sporulation stage II protein D amidase enhancer LytB N-terminal" evidence="1">
    <location>
        <begin position="250"/>
        <end position="339"/>
    </location>
</feature>
<accession>A0ABV0JXF7</accession>
<reference evidence="2 3" key="1">
    <citation type="submission" date="2022-04" db="EMBL/GenBank/DDBJ databases">
        <title>Positive selection, recombination, and allopatry shape intraspecific diversity of widespread and dominant cyanobacteria.</title>
        <authorList>
            <person name="Wei J."/>
            <person name="Shu W."/>
            <person name="Hu C."/>
        </authorList>
    </citation>
    <scope>NUCLEOTIDE SEQUENCE [LARGE SCALE GENOMIC DNA]</scope>
    <source>
        <strain evidence="2 3">GB2-A5</strain>
    </source>
</reference>
<dbReference type="InterPro" id="IPR013486">
    <property type="entry name" value="SpoIID/LytB"/>
</dbReference>
<dbReference type="NCBIfam" id="TIGR02669">
    <property type="entry name" value="SpoIID_LytB"/>
    <property type="match status" value="1"/>
</dbReference>
<protein>
    <submittedName>
        <fullName evidence="2">SpoIID/LytB domain-containing protein</fullName>
    </submittedName>
</protein>
<dbReference type="PANTHER" id="PTHR30032:SF4">
    <property type="entry name" value="AMIDASE ENHANCER"/>
    <property type="match status" value="1"/>
</dbReference>
<evidence type="ECO:0000259" key="1">
    <source>
        <dbReference type="Pfam" id="PF08486"/>
    </source>
</evidence>
<dbReference type="PANTHER" id="PTHR30032">
    <property type="entry name" value="N-ACETYLMURAMOYL-L-ALANINE AMIDASE-RELATED"/>
    <property type="match status" value="1"/>
</dbReference>
<name>A0ABV0JXF7_9CYAN</name>
<dbReference type="RefSeq" id="WP_190423069.1">
    <property type="nucleotide sequence ID" value="NZ_JAMPKK010000091.1"/>
</dbReference>
<sequence>MQKKGYTLRQILVKTKPNHRKFIRPAGAENRLSHWSSTVLTVFCLVGLMAASGAPPAKSDVELKVGVVQRFGEEPTDEMTLAATTGDRLTVRFDAGDRQQTLQASNVKLQVTMQPLPDPVLEERLVLGSYRSFETAEYSANQWKAKGIEVEVAQPERWQVWAKRDVYKTPLVRRWLLQSLKTQGNQAAFLNTQIVQQVPKTSLVVNGVKYSRDKMEITAAKNLIQVQKGKNAKNSFLYAGPLQLQPNAYGTYTLVNQVPLETYLRGVVPHELDAGAPYAAAEAQAIIARTYALRNLRRFTVDGYELCADTHCQVYKGLTGTVPTTDKAIAATKGKVLTYQNELVDALYSSTTGGVTAHFSDVWNGSDRPYLQIVVDSANSVWNLSQFPLASEQNIRRFINLKQGFNETGANWFRWSRSSTIVQITQDLKRYLQRTKTPFVPFNTIKQLRVVERSPSGRILKLAVQTDTGVIEIHKDDVRSAFMAPRSTLFYLQPIYGADKSVKGYAFVGGGLGHAVGMSQTGAFNLAKVGWSSQQILNFYYPGAQIQPLNESITFWQDRSQQTQPNS</sequence>
<evidence type="ECO:0000313" key="2">
    <source>
        <dbReference type="EMBL" id="MEP0867860.1"/>
    </source>
</evidence>
<dbReference type="InterPro" id="IPR051922">
    <property type="entry name" value="Bact_Sporulation_Assoc"/>
</dbReference>
<evidence type="ECO:0000313" key="3">
    <source>
        <dbReference type="Proteomes" id="UP001442494"/>
    </source>
</evidence>
<keyword evidence="3" id="KW-1185">Reference proteome</keyword>
<proteinExistence type="predicted"/>
<dbReference type="Pfam" id="PF08486">
    <property type="entry name" value="SpoIID"/>
    <property type="match status" value="1"/>
</dbReference>
<gene>
    <name evidence="2" type="ORF">NDI37_25795</name>
</gene>
<organism evidence="2 3">
    <name type="scientific">Funiculus sociatus GB2-A5</name>
    <dbReference type="NCBI Taxonomy" id="2933946"/>
    <lineage>
        <taxon>Bacteria</taxon>
        <taxon>Bacillati</taxon>
        <taxon>Cyanobacteriota</taxon>
        <taxon>Cyanophyceae</taxon>
        <taxon>Coleofasciculales</taxon>
        <taxon>Coleofasciculaceae</taxon>
        <taxon>Funiculus</taxon>
    </lineage>
</organism>
<dbReference type="EMBL" id="JAMPKK010000091">
    <property type="protein sequence ID" value="MEP0867860.1"/>
    <property type="molecule type" value="Genomic_DNA"/>
</dbReference>
<comment type="caution">
    <text evidence="2">The sequence shown here is derived from an EMBL/GenBank/DDBJ whole genome shotgun (WGS) entry which is preliminary data.</text>
</comment>
<dbReference type="Proteomes" id="UP001442494">
    <property type="component" value="Unassembled WGS sequence"/>
</dbReference>
<dbReference type="InterPro" id="IPR013693">
    <property type="entry name" value="SpoIID/LytB_N"/>
</dbReference>